<dbReference type="InterPro" id="IPR011528">
    <property type="entry name" value="NERD"/>
</dbReference>
<dbReference type="SUPFAM" id="SSF52540">
    <property type="entry name" value="P-loop containing nucleoside triphosphate hydrolases"/>
    <property type="match status" value="1"/>
</dbReference>
<protein>
    <recommendedName>
        <fullName evidence="1">DNA 3'-5' helicase II</fullName>
    </recommendedName>
</protein>
<dbReference type="PROSITE" id="PS50965">
    <property type="entry name" value="NERD"/>
    <property type="match status" value="1"/>
</dbReference>
<dbReference type="InterPro" id="IPR027417">
    <property type="entry name" value="P-loop_NTPase"/>
</dbReference>
<dbReference type="GO" id="GO:0000725">
    <property type="term" value="P:recombinational repair"/>
    <property type="evidence" value="ECO:0007669"/>
    <property type="project" value="TreeGrafter"/>
</dbReference>
<dbReference type="GO" id="GO:0043138">
    <property type="term" value="F:3'-5' DNA helicase activity"/>
    <property type="evidence" value="ECO:0007669"/>
    <property type="project" value="TreeGrafter"/>
</dbReference>
<name>A0AA42BBR4_9BACT</name>
<dbReference type="Pfam" id="PF04851">
    <property type="entry name" value="ResIII"/>
    <property type="match status" value="1"/>
</dbReference>
<dbReference type="GO" id="GO:0003677">
    <property type="term" value="F:DNA binding"/>
    <property type="evidence" value="ECO:0007669"/>
    <property type="project" value="InterPro"/>
</dbReference>
<reference evidence="3" key="1">
    <citation type="submission" date="2022-06" db="EMBL/GenBank/DDBJ databases">
        <title>CFH 74404 Thermomicrobiaceae sp.</title>
        <authorList>
            <person name="Ming H."/>
            <person name="Li W.-J."/>
            <person name="Zhao Z."/>
        </authorList>
    </citation>
    <scope>NUCLEOTIDE SEQUENCE</scope>
    <source>
        <strain evidence="3">CFH 74404</strain>
    </source>
</reference>
<accession>A0AA42BBR4</accession>
<keyword evidence="4" id="KW-1185">Reference proteome</keyword>
<evidence type="ECO:0000256" key="1">
    <source>
        <dbReference type="ARBA" id="ARBA00034923"/>
    </source>
</evidence>
<dbReference type="Gene3D" id="3.40.50.300">
    <property type="entry name" value="P-loop containing nucleotide triphosphate hydrolases"/>
    <property type="match status" value="2"/>
</dbReference>
<dbReference type="Proteomes" id="UP001165306">
    <property type="component" value="Unassembled WGS sequence"/>
</dbReference>
<dbReference type="PANTHER" id="PTHR11070:SF2">
    <property type="entry name" value="ATP-DEPENDENT DNA HELICASE SRS2"/>
    <property type="match status" value="1"/>
</dbReference>
<proteinExistence type="predicted"/>
<feature type="domain" description="NERD" evidence="2">
    <location>
        <begin position="14"/>
        <end position="135"/>
    </location>
</feature>
<dbReference type="InterPro" id="IPR027785">
    <property type="entry name" value="UvrD-like_helicase_C"/>
</dbReference>
<dbReference type="AlphaFoldDB" id="A0AA42BBR4"/>
<dbReference type="Pfam" id="PF08378">
    <property type="entry name" value="NERD"/>
    <property type="match status" value="1"/>
</dbReference>
<dbReference type="GO" id="GO:0016787">
    <property type="term" value="F:hydrolase activity"/>
    <property type="evidence" value="ECO:0007669"/>
    <property type="project" value="InterPro"/>
</dbReference>
<evidence type="ECO:0000313" key="4">
    <source>
        <dbReference type="Proteomes" id="UP001165306"/>
    </source>
</evidence>
<dbReference type="Pfam" id="PF13538">
    <property type="entry name" value="UvrD_C_2"/>
    <property type="match status" value="1"/>
</dbReference>
<dbReference type="EMBL" id="JAMSLR010000010">
    <property type="protein sequence ID" value="MCM8750045.1"/>
    <property type="molecule type" value="Genomic_DNA"/>
</dbReference>
<dbReference type="InterPro" id="IPR006935">
    <property type="entry name" value="Helicase/UvrB_N"/>
</dbReference>
<gene>
    <name evidence="3" type="ORF">NET02_12890</name>
</gene>
<comment type="caution">
    <text evidence="3">The sequence shown here is derived from an EMBL/GenBank/DDBJ whole genome shotgun (WGS) entry which is preliminary data.</text>
</comment>
<dbReference type="RefSeq" id="WP_284057832.1">
    <property type="nucleotide sequence ID" value="NZ_JAMSLR010000010.1"/>
</dbReference>
<evidence type="ECO:0000313" key="3">
    <source>
        <dbReference type="EMBL" id="MCM8750045.1"/>
    </source>
</evidence>
<dbReference type="InterPro" id="IPR000212">
    <property type="entry name" value="DNA_helicase_UvrD/REP"/>
</dbReference>
<organism evidence="3 4">
    <name type="scientific">Thermalbibacter longus</name>
    <dbReference type="NCBI Taxonomy" id="2951981"/>
    <lineage>
        <taxon>Bacteria</taxon>
        <taxon>Pseudomonadati</taxon>
        <taxon>Thermomicrobiota</taxon>
        <taxon>Thermomicrobia</taxon>
        <taxon>Thermomicrobiales</taxon>
        <taxon>Thermomicrobiaceae</taxon>
        <taxon>Thermalbibacter</taxon>
    </lineage>
</organism>
<sequence>MAKMYPEHPAYCSFESDAERTLYHELKRQLPDSVVVMHSVPILLRPGERKEINCEIDFIVIDPDRGVLVLEVKGGGVLRDSRSGRWYSIDADEQKHEIDDPLRQAQRNRFALVEKLNETPRTRAFHYQVRHAVAFPDCTVGKQYLGPGCDPDLVIDGPAMQNLPRAIERALGPPAHDSRIGPLALEALVHALSPGIEIRRPSLGFALRQTESSILQLTEAQYRILKFLGRQRRAKIAGCAGSGKTMLAMEKARRLTEQGLRVLLTCFNASLASWMQQNFSPREGYGWPSDDSDYHLVVLHYHELARQLCARGGIPFHEPDDSESPAETTRFYREEAPELMLQALDRVPDRFDAVIVDEAQDFCEEWWVSLHAMLADPDQGILYAFYDDNQRIYQQEVRIPIEGEPYVLNENIRNTRQIFERFRPYYHGSEPPVCLGPDGPEVEHVPLGDTDLPTALRLKLDYLFDEERIPITDVVVLTPVRRESGLNALRQVGKWRLSWDRMGSQPDRVQVSTIHAFKGLEKPVVILTELDRVHPASAEQLLYVGLSRARSHLIVLGELPVV</sequence>
<dbReference type="PANTHER" id="PTHR11070">
    <property type="entry name" value="UVRD / RECB / PCRA DNA HELICASE FAMILY MEMBER"/>
    <property type="match status" value="1"/>
</dbReference>
<evidence type="ECO:0000259" key="2">
    <source>
        <dbReference type="PROSITE" id="PS50965"/>
    </source>
</evidence>
<dbReference type="GO" id="GO:0005524">
    <property type="term" value="F:ATP binding"/>
    <property type="evidence" value="ECO:0007669"/>
    <property type="project" value="InterPro"/>
</dbReference>